<keyword evidence="6" id="KW-0804">Transcription</keyword>
<proteinExistence type="inferred from homology"/>
<protein>
    <recommendedName>
        <fullName evidence="2">Negative regulator of flagellin synthesis</fullName>
    </recommendedName>
    <alternativeName>
        <fullName evidence="8">Anti-sigma-28 factor</fullName>
    </alternativeName>
</protein>
<evidence type="ECO:0000256" key="2">
    <source>
        <dbReference type="ARBA" id="ARBA00017823"/>
    </source>
</evidence>
<evidence type="ECO:0000256" key="3">
    <source>
        <dbReference type="ARBA" id="ARBA00022491"/>
    </source>
</evidence>
<dbReference type="Proteomes" id="UP000031518">
    <property type="component" value="Unassembled WGS sequence"/>
</dbReference>
<dbReference type="AlphaFoldDB" id="A0A0B6WVY5"/>
<dbReference type="InterPro" id="IPR035890">
    <property type="entry name" value="Anti-sigma-28_factor_FlgM_sf"/>
</dbReference>
<feature type="domain" description="Anti-sigma-28 factor FlgM C-terminal" evidence="10">
    <location>
        <begin position="42"/>
        <end position="95"/>
    </location>
</feature>
<evidence type="ECO:0000256" key="9">
    <source>
        <dbReference type="SAM" id="MobiDB-lite"/>
    </source>
</evidence>
<evidence type="ECO:0000256" key="7">
    <source>
        <dbReference type="ARBA" id="ARBA00024739"/>
    </source>
</evidence>
<gene>
    <name evidence="11" type="ORF">PYK22_00907</name>
</gene>
<dbReference type="OrthoDB" id="5406088at2"/>
<evidence type="ECO:0000256" key="4">
    <source>
        <dbReference type="ARBA" id="ARBA00022795"/>
    </source>
</evidence>
<accession>A0A0B6WVY5</accession>
<dbReference type="InterPro" id="IPR031316">
    <property type="entry name" value="FlgM_C"/>
</dbReference>
<sequence>MNRVDLNSSPDVDQTRVNPTRAVERSTEIKRMDEARRGEESDRVSLSERAAKIQELTKRARETADIREDKVEGLRRLVQSGRYDPSPQDIAEAIIRHEAELKSRRS</sequence>
<dbReference type="Pfam" id="PF04316">
    <property type="entry name" value="FlgM"/>
    <property type="match status" value="1"/>
</dbReference>
<dbReference type="GO" id="GO:0044781">
    <property type="term" value="P:bacterial-type flagellum organization"/>
    <property type="evidence" value="ECO:0007669"/>
    <property type="project" value="UniProtKB-KW"/>
</dbReference>
<dbReference type="STRING" id="454194.PYK22_00907"/>
<dbReference type="GO" id="GO:0045892">
    <property type="term" value="P:negative regulation of DNA-templated transcription"/>
    <property type="evidence" value="ECO:0007669"/>
    <property type="project" value="InterPro"/>
</dbReference>
<evidence type="ECO:0000259" key="10">
    <source>
        <dbReference type="Pfam" id="PF04316"/>
    </source>
</evidence>
<keyword evidence="4" id="KW-1005">Bacterial flagellum biogenesis</keyword>
<reference evidence="11 12" key="2">
    <citation type="submission" date="2015-01" db="EMBL/GenBank/DDBJ databases">
        <title>Complete genome sequence of Pyrinomonas methylaliphatogenes type strain K22T.</title>
        <authorList>
            <person name="Lee K.C.Y."/>
            <person name="Power J.F."/>
            <person name="Dunfield P.F."/>
            <person name="Morgan X.C."/>
            <person name="Huttenhower C."/>
            <person name="Stott M.B."/>
        </authorList>
    </citation>
    <scope>NUCLEOTIDE SEQUENCE [LARGE SCALE GENOMIC DNA]</scope>
    <source>
        <strain evidence="11 12">K22</strain>
    </source>
</reference>
<feature type="compositionally biased region" description="Basic and acidic residues" evidence="9">
    <location>
        <begin position="22"/>
        <end position="46"/>
    </location>
</feature>
<keyword evidence="3" id="KW-0678">Repressor</keyword>
<evidence type="ECO:0000256" key="8">
    <source>
        <dbReference type="ARBA" id="ARBA00030117"/>
    </source>
</evidence>
<comment type="function">
    <text evidence="7">Responsible for the coupling of flagellin expression to flagellar assembly by preventing expression of the flagellin genes when a component of the middle class of proteins is defective. It negatively regulates flagellar genes by inhibiting the activity of FliA by directly binding to FliA.</text>
</comment>
<evidence type="ECO:0000256" key="1">
    <source>
        <dbReference type="ARBA" id="ARBA00005322"/>
    </source>
</evidence>
<keyword evidence="5" id="KW-0805">Transcription regulation</keyword>
<reference evidence="11 12" key="1">
    <citation type="submission" date="2013-12" db="EMBL/GenBank/DDBJ databases">
        <authorList>
            <person name="Stott M."/>
        </authorList>
    </citation>
    <scope>NUCLEOTIDE SEQUENCE [LARGE SCALE GENOMIC DNA]</scope>
    <source>
        <strain evidence="11 12">K22</strain>
    </source>
</reference>
<dbReference type="EMBL" id="CBXV010000004">
    <property type="protein sequence ID" value="CDM64912.1"/>
    <property type="molecule type" value="Genomic_DNA"/>
</dbReference>
<keyword evidence="12" id="KW-1185">Reference proteome</keyword>
<evidence type="ECO:0000256" key="5">
    <source>
        <dbReference type="ARBA" id="ARBA00023015"/>
    </source>
</evidence>
<organism evidence="11 12">
    <name type="scientific">Pyrinomonas methylaliphatogenes</name>
    <dbReference type="NCBI Taxonomy" id="454194"/>
    <lineage>
        <taxon>Bacteria</taxon>
        <taxon>Pseudomonadati</taxon>
        <taxon>Acidobacteriota</taxon>
        <taxon>Blastocatellia</taxon>
        <taxon>Blastocatellales</taxon>
        <taxon>Pyrinomonadaceae</taxon>
        <taxon>Pyrinomonas</taxon>
    </lineage>
</organism>
<dbReference type="InterPro" id="IPR007412">
    <property type="entry name" value="FlgM"/>
</dbReference>
<evidence type="ECO:0000256" key="6">
    <source>
        <dbReference type="ARBA" id="ARBA00023163"/>
    </source>
</evidence>
<feature type="compositionally biased region" description="Polar residues" evidence="9">
    <location>
        <begin position="1"/>
        <end position="18"/>
    </location>
</feature>
<dbReference type="RefSeq" id="WP_157770674.1">
    <property type="nucleotide sequence ID" value="NZ_CBXV010000004.1"/>
</dbReference>
<dbReference type="SUPFAM" id="SSF101498">
    <property type="entry name" value="Anti-sigma factor FlgM"/>
    <property type="match status" value="1"/>
</dbReference>
<dbReference type="NCBIfam" id="TIGR03824">
    <property type="entry name" value="FlgM_jcvi"/>
    <property type="match status" value="1"/>
</dbReference>
<evidence type="ECO:0000313" key="12">
    <source>
        <dbReference type="Proteomes" id="UP000031518"/>
    </source>
</evidence>
<feature type="region of interest" description="Disordered" evidence="9">
    <location>
        <begin position="1"/>
        <end position="46"/>
    </location>
</feature>
<evidence type="ECO:0000313" key="11">
    <source>
        <dbReference type="EMBL" id="CDM64912.1"/>
    </source>
</evidence>
<name>A0A0B6WVY5_9BACT</name>
<comment type="similarity">
    <text evidence="1">Belongs to the FlgM family.</text>
</comment>